<gene>
    <name evidence="1" type="ORF">ABG79_00396</name>
</gene>
<name>A0A0R3JVG5_CALMK</name>
<dbReference type="RefSeq" id="WP_057976584.1">
    <property type="nucleotide sequence ID" value="NZ_LKHP01000002.1"/>
</dbReference>
<dbReference type="OrthoDB" id="1955361at2"/>
<comment type="caution">
    <text evidence="1">The sequence shown here is derived from an EMBL/GenBank/DDBJ whole genome shotgun (WGS) entry which is preliminary data.</text>
</comment>
<dbReference type="Proteomes" id="UP000052015">
    <property type="component" value="Unassembled WGS sequence"/>
</dbReference>
<organism evidence="1 2">
    <name type="scientific">Caloramator mitchellensis</name>
    <dbReference type="NCBI Taxonomy" id="908809"/>
    <lineage>
        <taxon>Bacteria</taxon>
        <taxon>Bacillati</taxon>
        <taxon>Bacillota</taxon>
        <taxon>Clostridia</taxon>
        <taxon>Eubacteriales</taxon>
        <taxon>Clostridiaceae</taxon>
        <taxon>Caloramator</taxon>
    </lineage>
</organism>
<proteinExistence type="predicted"/>
<dbReference type="PATRIC" id="fig|908809.3.peg.399"/>
<dbReference type="STRING" id="908809.ABG79_00396"/>
<evidence type="ECO:0000313" key="2">
    <source>
        <dbReference type="Proteomes" id="UP000052015"/>
    </source>
</evidence>
<sequence>MSNQINDTLTQLESIDAIAEAEAGILSCLSQLLYKPTSPNDPTPTTPSLLFNLYQLLKENSTILPLTPEIASLITQLILSYACKEFAVADIINALACKLAVAKDIIKHDKEDRNVCCFN</sequence>
<keyword evidence="2" id="KW-1185">Reference proteome</keyword>
<reference evidence="1 2" key="1">
    <citation type="submission" date="2015-09" db="EMBL/GenBank/DDBJ databases">
        <title>Draft genome sequence of a Caloramator mitchellensis, a moderate thermophile from the Great Artesian Basin of Australia.</title>
        <authorList>
            <person name="Patel B.K."/>
        </authorList>
    </citation>
    <scope>NUCLEOTIDE SEQUENCE [LARGE SCALE GENOMIC DNA]</scope>
    <source>
        <strain evidence="1 2">VF08</strain>
    </source>
</reference>
<accession>A0A0R3JVG5</accession>
<dbReference type="EMBL" id="LKHP01000002">
    <property type="protein sequence ID" value="KRQ87595.1"/>
    <property type="molecule type" value="Genomic_DNA"/>
</dbReference>
<evidence type="ECO:0000313" key="1">
    <source>
        <dbReference type="EMBL" id="KRQ87595.1"/>
    </source>
</evidence>
<dbReference type="AlphaFoldDB" id="A0A0R3JVG5"/>
<protein>
    <submittedName>
        <fullName evidence="1">Uncharacterized protein</fullName>
    </submittedName>
</protein>